<keyword evidence="7" id="KW-0274">FAD</keyword>
<dbReference type="PANTHER" id="PTHR10909">
    <property type="entry name" value="ELECTRON TRANSPORT OXIDOREDUCTASE"/>
    <property type="match status" value="1"/>
</dbReference>
<dbReference type="GO" id="GO:0055088">
    <property type="term" value="P:lipid homeostasis"/>
    <property type="evidence" value="ECO:0007669"/>
    <property type="project" value="TreeGrafter"/>
</dbReference>
<evidence type="ECO:0000259" key="13">
    <source>
        <dbReference type="Pfam" id="PF02770"/>
    </source>
</evidence>
<evidence type="ECO:0000256" key="9">
    <source>
        <dbReference type="ARBA" id="ARBA00023002"/>
    </source>
</evidence>
<keyword evidence="8" id="KW-0276">Fatty acid metabolism</keyword>
<keyword evidence="9" id="KW-0560">Oxidoreductase</keyword>
<dbReference type="Pfam" id="PF02770">
    <property type="entry name" value="Acyl-CoA_dh_M"/>
    <property type="match status" value="1"/>
</dbReference>
<dbReference type="Pfam" id="PF01756">
    <property type="entry name" value="ACOX"/>
    <property type="match status" value="1"/>
</dbReference>
<dbReference type="GO" id="GO:0005504">
    <property type="term" value="F:fatty acid binding"/>
    <property type="evidence" value="ECO:0007669"/>
    <property type="project" value="TreeGrafter"/>
</dbReference>
<evidence type="ECO:0000256" key="3">
    <source>
        <dbReference type="ARBA" id="ARBA00004846"/>
    </source>
</evidence>
<keyword evidence="10" id="KW-0443">Lipid metabolism</keyword>
<dbReference type="PANTHER" id="PTHR10909:SF250">
    <property type="entry name" value="PEROXISOMAL ACYL-COENZYME A OXIDASE 1"/>
    <property type="match status" value="1"/>
</dbReference>
<dbReference type="InterPro" id="IPR006091">
    <property type="entry name" value="Acyl-CoA_Oxase/DH_mid-dom"/>
</dbReference>
<dbReference type="InterPro" id="IPR009100">
    <property type="entry name" value="AcylCoA_DH/oxidase_NM_dom_sf"/>
</dbReference>
<evidence type="ECO:0000259" key="15">
    <source>
        <dbReference type="Pfam" id="PF22924"/>
    </source>
</evidence>
<dbReference type="Pfam" id="PF14749">
    <property type="entry name" value="Acyl-CoA_ox_N"/>
    <property type="match status" value="1"/>
</dbReference>
<dbReference type="FunFam" id="1.20.140.10:FF:000005">
    <property type="entry name" value="Acyl-coenzyme A oxidase"/>
    <property type="match status" value="1"/>
</dbReference>
<keyword evidence="6" id="KW-0285">Flavoprotein</keyword>
<accession>A0A182JJI6</accession>
<dbReference type="InterPro" id="IPR046373">
    <property type="entry name" value="Acyl-CoA_Oxase/DH_mid-dom_sf"/>
</dbReference>
<evidence type="ECO:0000256" key="1">
    <source>
        <dbReference type="ARBA" id="ARBA00001974"/>
    </source>
</evidence>
<evidence type="ECO:0000313" key="16">
    <source>
        <dbReference type="EnsemblMetazoa" id="AATE019246-PA.1"/>
    </source>
</evidence>
<dbReference type="SUPFAM" id="SSF56645">
    <property type="entry name" value="Acyl-CoA dehydrogenase NM domain-like"/>
    <property type="match status" value="1"/>
</dbReference>
<dbReference type="GO" id="GO:0003997">
    <property type="term" value="F:acyl-CoA oxidase activity"/>
    <property type="evidence" value="ECO:0007669"/>
    <property type="project" value="UniProtKB-EC"/>
</dbReference>
<name>A0A182JJI6_ANOAO</name>
<dbReference type="EnsemblMetazoa" id="AATE019246-RA">
    <property type="protein sequence ID" value="AATE019246-PA.1"/>
    <property type="gene ID" value="AATE019246"/>
</dbReference>
<dbReference type="EC" id="1.3.3.6" evidence="5"/>
<dbReference type="FunFam" id="2.40.110.10:FF:000003">
    <property type="entry name" value="Acyl-coenzyme A oxidase"/>
    <property type="match status" value="1"/>
</dbReference>
<dbReference type="InterPro" id="IPR055060">
    <property type="entry name" value="ACOX_C_alpha1"/>
</dbReference>
<dbReference type="GO" id="GO:0005777">
    <property type="term" value="C:peroxisome"/>
    <property type="evidence" value="ECO:0007669"/>
    <property type="project" value="UniProtKB-SubCell"/>
</dbReference>
<dbReference type="InterPro" id="IPR012258">
    <property type="entry name" value="Acyl-CoA_oxidase"/>
</dbReference>
<comment type="cofactor">
    <cofactor evidence="1">
        <name>FAD</name>
        <dbReference type="ChEBI" id="CHEBI:57692"/>
    </cofactor>
</comment>
<dbReference type="InterPro" id="IPR037069">
    <property type="entry name" value="AcylCoA_DH/ox_N_sf"/>
</dbReference>
<evidence type="ECO:0000256" key="4">
    <source>
        <dbReference type="ARBA" id="ARBA00006288"/>
    </source>
</evidence>
<reference evidence="16" key="1">
    <citation type="submission" date="2022-08" db="UniProtKB">
        <authorList>
            <consortium name="EnsemblMetazoa"/>
        </authorList>
    </citation>
    <scope>IDENTIFICATION</scope>
    <source>
        <strain evidence="16">EBRO</strain>
    </source>
</reference>
<dbReference type="EMBL" id="AXCP01008005">
    <property type="status" value="NOT_ANNOTATED_CDS"/>
    <property type="molecule type" value="Genomic_DNA"/>
</dbReference>
<dbReference type="AlphaFoldDB" id="A0A182JJI6"/>
<evidence type="ECO:0000259" key="12">
    <source>
        <dbReference type="Pfam" id="PF01756"/>
    </source>
</evidence>
<dbReference type="InterPro" id="IPR029320">
    <property type="entry name" value="Acyl-CoA_ox_N"/>
</dbReference>
<dbReference type="Gene3D" id="2.40.110.10">
    <property type="entry name" value="Butyryl-CoA Dehydrogenase, subunit A, domain 2"/>
    <property type="match status" value="1"/>
</dbReference>
<dbReference type="Gene3D" id="1.20.140.10">
    <property type="entry name" value="Butyryl-CoA Dehydrogenase, subunit A, domain 3"/>
    <property type="match status" value="2"/>
</dbReference>
<evidence type="ECO:0000256" key="2">
    <source>
        <dbReference type="ARBA" id="ARBA00004275"/>
    </source>
</evidence>
<dbReference type="InterPro" id="IPR036250">
    <property type="entry name" value="AcylCo_DH-like_C"/>
</dbReference>
<organism evidence="16">
    <name type="scientific">Anopheles atroparvus</name>
    <name type="common">European mosquito</name>
    <dbReference type="NCBI Taxonomy" id="41427"/>
    <lineage>
        <taxon>Eukaryota</taxon>
        <taxon>Metazoa</taxon>
        <taxon>Ecdysozoa</taxon>
        <taxon>Arthropoda</taxon>
        <taxon>Hexapoda</taxon>
        <taxon>Insecta</taxon>
        <taxon>Pterygota</taxon>
        <taxon>Neoptera</taxon>
        <taxon>Endopterygota</taxon>
        <taxon>Diptera</taxon>
        <taxon>Nematocera</taxon>
        <taxon>Culicoidea</taxon>
        <taxon>Culicidae</taxon>
        <taxon>Anophelinae</taxon>
        <taxon>Anopheles</taxon>
    </lineage>
</organism>
<keyword evidence="11" id="KW-0576">Peroxisome</keyword>
<protein>
    <recommendedName>
        <fullName evidence="5">acyl-CoA oxidase</fullName>
        <ecNumber evidence="5">1.3.3.6</ecNumber>
    </recommendedName>
</protein>
<comment type="pathway">
    <text evidence="3">Lipid metabolism; peroxisomal fatty acid beta-oxidation.</text>
</comment>
<dbReference type="Pfam" id="PF22924">
    <property type="entry name" value="ACOX_C_alpha1"/>
    <property type="match status" value="1"/>
</dbReference>
<feature type="domain" description="Acyl-CoA oxidase C-alpha1" evidence="15">
    <location>
        <begin position="235"/>
        <end position="396"/>
    </location>
</feature>
<evidence type="ECO:0000256" key="6">
    <source>
        <dbReference type="ARBA" id="ARBA00022630"/>
    </source>
</evidence>
<proteinExistence type="inferred from homology"/>
<evidence type="ECO:0000259" key="14">
    <source>
        <dbReference type="Pfam" id="PF14749"/>
    </source>
</evidence>
<evidence type="ECO:0000256" key="5">
    <source>
        <dbReference type="ARBA" id="ARBA00012870"/>
    </source>
</evidence>
<dbReference type="FunFam" id="1.10.540.10:FF:000033">
    <property type="entry name" value="Acyl-coenzyme A oxidase"/>
    <property type="match status" value="1"/>
</dbReference>
<evidence type="ECO:0000256" key="10">
    <source>
        <dbReference type="ARBA" id="ARBA00023098"/>
    </source>
</evidence>
<dbReference type="Gene3D" id="1.10.540.10">
    <property type="entry name" value="Acyl-CoA dehydrogenase/oxidase, N-terminal domain"/>
    <property type="match status" value="1"/>
</dbReference>
<dbReference type="VEuPathDB" id="VectorBase:AATE019246"/>
<dbReference type="FunFam" id="1.20.140.10:FF:000013">
    <property type="entry name" value="Acyl-coenzyme A oxidase"/>
    <property type="match status" value="1"/>
</dbReference>
<comment type="similarity">
    <text evidence="4">Belongs to the acyl-CoA oxidase family.</text>
</comment>
<evidence type="ECO:0000256" key="11">
    <source>
        <dbReference type="ARBA" id="ARBA00023140"/>
    </source>
</evidence>
<evidence type="ECO:0000256" key="8">
    <source>
        <dbReference type="ARBA" id="ARBA00022832"/>
    </source>
</evidence>
<feature type="domain" description="Acyl-coenzyme A oxidase N-terminal" evidence="14">
    <location>
        <begin position="2"/>
        <end position="104"/>
    </location>
</feature>
<sequence>DFFLNDPELQEKVPLHFLSHKELYEESVRKATVAFRKVRKMQEMGQDGVDNYSALLGGLLGTGILKQGNPLTVHYVMFLPAILGHGTPEQQAEWFGRAWNCEIIGTYAQTELGHGTFLRGLETTATYDEKTKEFVLHSPTLTAFKWWPGGLAHTANYCVVMAQLFSKGKSHGIQPFIVQLRDEESHMPLKGITIGEIGNKLGMNGVNNGFLGFDQNAKLLEDGTFVKPPSQALTYGTMMFVRVVICRDMAAYLSKAVTIAVRYSAVRRQSHINPNEPEVQVIDHLTQQYKLFPALAKSVIFKLASDNLWEMYNQVTSELDKGDLERLPELHAVACCLKAITTADAATGVEVCRLACGGHGYMTCSNFYGTYGMVTAACTYEGENTVLLLQTARYLLKAWLQAQRGQELVPTVQYLARFLSSNNRRVDWDDSISGIIRSLQTVAAGKLRLAAEHIEQRQKAGATQEEATNQTSIELARTADAHCRAFLVQSGYEMIEKACQTASPELARVLRSLYHLYTYDEALKALGDLLRFTTISESDINRLQAKLEATLAELRPNAVGIVDSFDLPDDVLGSPLGAYDGNVYERLYEEAKKSPLNQEPVNQSFHKYLKPFMKSSLPGSKARLHRVPTRGRLRWIAASEVLLLLRRKLVTGRLLRITSWGLMLLLRVTGRSLLLLRRHDARIRWGAVVHVDRVRLRLLREDACSRHPAVPVRVRGVGWRRCRVPGPTGRRVRRRRSTAGVALRHRGRTEHRLTEVDRTAVLEDDLKLRLARPVAVLLGLHLALDFAPNTGCSTSTSRIDTNGMLKERTESFSCLPL</sequence>
<dbReference type="GO" id="GO:0033540">
    <property type="term" value="P:fatty acid beta-oxidation using acyl-CoA oxidase"/>
    <property type="evidence" value="ECO:0007669"/>
    <property type="project" value="TreeGrafter"/>
</dbReference>
<feature type="domain" description="Acyl-CoA oxidase/dehydrogenase middle" evidence="13">
    <location>
        <begin position="107"/>
        <end position="214"/>
    </location>
</feature>
<dbReference type="EMBL" id="AXCP01008006">
    <property type="status" value="NOT_ANNOTATED_CDS"/>
    <property type="molecule type" value="Genomic_DNA"/>
</dbReference>
<dbReference type="GO" id="GO:0071949">
    <property type="term" value="F:FAD binding"/>
    <property type="evidence" value="ECO:0007669"/>
    <property type="project" value="InterPro"/>
</dbReference>
<dbReference type="STRING" id="41427.A0A182JJI6"/>
<dbReference type="InterPro" id="IPR002655">
    <property type="entry name" value="Acyl-CoA_oxidase_C"/>
</dbReference>
<feature type="domain" description="Acyl-CoA oxidase C-terminal" evidence="12">
    <location>
        <begin position="433"/>
        <end position="614"/>
    </location>
</feature>
<dbReference type="SUPFAM" id="SSF47203">
    <property type="entry name" value="Acyl-CoA dehydrogenase C-terminal domain-like"/>
    <property type="match status" value="2"/>
</dbReference>
<comment type="subcellular location">
    <subcellularLocation>
        <location evidence="2">Peroxisome</location>
    </subcellularLocation>
</comment>
<evidence type="ECO:0000256" key="7">
    <source>
        <dbReference type="ARBA" id="ARBA00022827"/>
    </source>
</evidence>